<dbReference type="AlphaFoldDB" id="A0A9N9D376"/>
<dbReference type="PANTHER" id="PTHR42774">
    <property type="entry name" value="PHOSPHOTRANSFERASE SYSTEM TRANSPORT PROTEIN"/>
    <property type="match status" value="1"/>
</dbReference>
<evidence type="ECO:0000313" key="2">
    <source>
        <dbReference type="EMBL" id="CAG8624562.1"/>
    </source>
</evidence>
<dbReference type="SUPFAM" id="SSF53613">
    <property type="entry name" value="Ribokinase-like"/>
    <property type="match status" value="1"/>
</dbReference>
<comment type="caution">
    <text evidence="2">The sequence shown here is derived from an EMBL/GenBank/DDBJ whole genome shotgun (WGS) entry which is preliminary data.</text>
</comment>
<dbReference type="Gene3D" id="3.40.1190.20">
    <property type="match status" value="1"/>
</dbReference>
<dbReference type="EMBL" id="CAJVPY010004638">
    <property type="protein sequence ID" value="CAG8624562.1"/>
    <property type="molecule type" value="Genomic_DNA"/>
</dbReference>
<dbReference type="InterPro" id="IPR029056">
    <property type="entry name" value="Ribokinase-like"/>
</dbReference>
<dbReference type="Pfam" id="PF00294">
    <property type="entry name" value="PfkB"/>
    <property type="match status" value="1"/>
</dbReference>
<evidence type="ECO:0000313" key="3">
    <source>
        <dbReference type="Proteomes" id="UP000789405"/>
    </source>
</evidence>
<dbReference type="InterPro" id="IPR011611">
    <property type="entry name" value="PfkB_dom"/>
</dbReference>
<protein>
    <submittedName>
        <fullName evidence="2">27012_t:CDS:1</fullName>
    </submittedName>
</protein>
<organism evidence="2 3">
    <name type="scientific">Dentiscutata erythropus</name>
    <dbReference type="NCBI Taxonomy" id="1348616"/>
    <lineage>
        <taxon>Eukaryota</taxon>
        <taxon>Fungi</taxon>
        <taxon>Fungi incertae sedis</taxon>
        <taxon>Mucoromycota</taxon>
        <taxon>Glomeromycotina</taxon>
        <taxon>Glomeromycetes</taxon>
        <taxon>Diversisporales</taxon>
        <taxon>Gigasporaceae</taxon>
        <taxon>Dentiscutata</taxon>
    </lineage>
</organism>
<dbReference type="OrthoDB" id="204058at2759"/>
<dbReference type="Proteomes" id="UP000789405">
    <property type="component" value="Unassembled WGS sequence"/>
</dbReference>
<sequence>MDSALGTGTQKIEKRVGGSAGNTLAVLSQFPMTKTWLMAPMASKEASKFLIQDFESRNIKTTICAFRSNVQHPQVTYFIHTEDENSRTVVNYNSIKELTFEEFKRKFEFACTVEIASLNSSMPYNWVHLEGHNREAKKMIDYIDSRIWRNKAIISVRLERPYKKGLETLIQKADVIFFSHIFAESKGYNRDGAYDFLKVMSRFCKDTAYLFCTWGTYGALCFHNKTKRIYSASALQVPVVVDSIGADDTFIACAIYGLAQRIGLLRKRKTRKESNINNKIDSGFGFLPDEIQYDDFDNNDNDDIFTHNIDNNDNDDIFTHNIDSINSNTGSMRSFRSNSRKRQ</sequence>
<proteinExistence type="predicted"/>
<gene>
    <name evidence="2" type="ORF">DERYTH_LOCUS8819</name>
</gene>
<keyword evidence="3" id="KW-1185">Reference proteome</keyword>
<accession>A0A9N9D376</accession>
<reference evidence="2" key="1">
    <citation type="submission" date="2021-06" db="EMBL/GenBank/DDBJ databases">
        <authorList>
            <person name="Kallberg Y."/>
            <person name="Tangrot J."/>
            <person name="Rosling A."/>
        </authorList>
    </citation>
    <scope>NUCLEOTIDE SEQUENCE</scope>
    <source>
        <strain evidence="2">MA453B</strain>
    </source>
</reference>
<dbReference type="PANTHER" id="PTHR42774:SF3">
    <property type="entry name" value="KETOHEXOKINASE"/>
    <property type="match status" value="1"/>
</dbReference>
<dbReference type="InterPro" id="IPR052562">
    <property type="entry name" value="Ketohexokinase-related"/>
</dbReference>
<evidence type="ECO:0000259" key="1">
    <source>
        <dbReference type="Pfam" id="PF00294"/>
    </source>
</evidence>
<name>A0A9N9D376_9GLOM</name>
<feature type="domain" description="Carbohydrate kinase PfkB" evidence="1">
    <location>
        <begin position="10"/>
        <end position="260"/>
    </location>
</feature>